<protein>
    <submittedName>
        <fullName evidence="2">Uncharacterized protein</fullName>
    </submittedName>
</protein>
<dbReference type="HOGENOM" id="CLU_3276697_0_0_0"/>
<evidence type="ECO:0000256" key="1">
    <source>
        <dbReference type="SAM" id="MobiDB-lite"/>
    </source>
</evidence>
<keyword evidence="3" id="KW-1185">Reference proteome</keyword>
<feature type="region of interest" description="Disordered" evidence="1">
    <location>
        <begin position="1"/>
        <end position="22"/>
    </location>
</feature>
<sequence>MGRLAGVGLTQEKRGAGPGTTVRRLQTDGVWDILINNATSH</sequence>
<dbReference type="AlphaFoldDB" id="L0DBV1"/>
<dbReference type="Proteomes" id="UP000010798">
    <property type="component" value="Chromosome"/>
</dbReference>
<proteinExistence type="predicted"/>
<gene>
    <name evidence="2" type="ordered locus">Sinac_2537</name>
</gene>
<accession>L0DBV1</accession>
<organism evidence="2 3">
    <name type="scientific">Singulisphaera acidiphila (strain ATCC BAA-1392 / DSM 18658 / VKM B-2454 / MOB10)</name>
    <dbReference type="NCBI Taxonomy" id="886293"/>
    <lineage>
        <taxon>Bacteria</taxon>
        <taxon>Pseudomonadati</taxon>
        <taxon>Planctomycetota</taxon>
        <taxon>Planctomycetia</taxon>
        <taxon>Isosphaerales</taxon>
        <taxon>Isosphaeraceae</taxon>
        <taxon>Singulisphaera</taxon>
    </lineage>
</organism>
<name>L0DBV1_SINAD</name>
<evidence type="ECO:0000313" key="2">
    <source>
        <dbReference type="EMBL" id="AGA26844.1"/>
    </source>
</evidence>
<dbReference type="EMBL" id="CP003364">
    <property type="protein sequence ID" value="AGA26844.1"/>
    <property type="molecule type" value="Genomic_DNA"/>
</dbReference>
<reference evidence="2 3" key="1">
    <citation type="submission" date="2012-02" db="EMBL/GenBank/DDBJ databases">
        <title>Complete sequence of chromosome of Singulisphaera acidiphila DSM 18658.</title>
        <authorList>
            <consortium name="US DOE Joint Genome Institute (JGI-PGF)"/>
            <person name="Lucas S."/>
            <person name="Copeland A."/>
            <person name="Lapidus A."/>
            <person name="Glavina del Rio T."/>
            <person name="Dalin E."/>
            <person name="Tice H."/>
            <person name="Bruce D."/>
            <person name="Goodwin L."/>
            <person name="Pitluck S."/>
            <person name="Peters L."/>
            <person name="Ovchinnikova G."/>
            <person name="Chertkov O."/>
            <person name="Kyrpides N."/>
            <person name="Mavromatis K."/>
            <person name="Ivanova N."/>
            <person name="Brettin T."/>
            <person name="Detter J.C."/>
            <person name="Han C."/>
            <person name="Larimer F."/>
            <person name="Land M."/>
            <person name="Hauser L."/>
            <person name="Markowitz V."/>
            <person name="Cheng J.-F."/>
            <person name="Hugenholtz P."/>
            <person name="Woyke T."/>
            <person name="Wu D."/>
            <person name="Tindall B."/>
            <person name="Pomrenke H."/>
            <person name="Brambilla E."/>
            <person name="Klenk H.-P."/>
            <person name="Eisen J.A."/>
        </authorList>
    </citation>
    <scope>NUCLEOTIDE SEQUENCE [LARGE SCALE GENOMIC DNA]</scope>
    <source>
        <strain evidence="3">ATCC BAA-1392 / DSM 18658 / VKM B-2454 / MOB10</strain>
    </source>
</reference>
<evidence type="ECO:0000313" key="3">
    <source>
        <dbReference type="Proteomes" id="UP000010798"/>
    </source>
</evidence>
<dbReference type="STRING" id="886293.Sinac_2537"/>
<dbReference type="KEGG" id="saci:Sinac_2537"/>